<name>A0A136LZF7_9BACT</name>
<organism evidence="1 2">
    <name type="scientific">candidate division WS6 bacterium OLB20</name>
    <dbReference type="NCBI Taxonomy" id="1617426"/>
    <lineage>
        <taxon>Bacteria</taxon>
        <taxon>Candidatus Dojkabacteria</taxon>
    </lineage>
</organism>
<evidence type="ECO:0000313" key="2">
    <source>
        <dbReference type="Proteomes" id="UP000070457"/>
    </source>
</evidence>
<dbReference type="STRING" id="1617426.TR69_WS6001001065"/>
<proteinExistence type="predicted"/>
<dbReference type="EMBL" id="JYNZ01000003">
    <property type="protein sequence ID" value="KXK27039.1"/>
    <property type="molecule type" value="Genomic_DNA"/>
</dbReference>
<sequence length="130" mass="14949">MMITAHNIEADLIMELFAGGVSLLLESGCDVGTIMFGIGAEDDDLWRTKEIQLVNLYSLVKRKVDEATFKPGYCDLFIRWRDCEFTICNDTGVHFVTDRNEQLYEKFADFLTEEGLKVSFSNEVRFMLEN</sequence>
<dbReference type="AlphaFoldDB" id="A0A136LZF7"/>
<gene>
    <name evidence="1" type="ORF">TR69_WS6001001065</name>
</gene>
<dbReference type="Proteomes" id="UP000070457">
    <property type="component" value="Unassembled WGS sequence"/>
</dbReference>
<evidence type="ECO:0000313" key="1">
    <source>
        <dbReference type="EMBL" id="KXK27039.1"/>
    </source>
</evidence>
<comment type="caution">
    <text evidence="1">The sequence shown here is derived from an EMBL/GenBank/DDBJ whole genome shotgun (WGS) entry which is preliminary data.</text>
</comment>
<reference evidence="1 2" key="1">
    <citation type="submission" date="2015-02" db="EMBL/GenBank/DDBJ databases">
        <title>Improved understanding of the partial-nitritation anammox process through 23 genomes representing the majority of the microbial community.</title>
        <authorList>
            <person name="Speth D.R."/>
            <person name="In T Zandt M."/>
            <person name="Guerrero Cruz S."/>
            <person name="Jetten M.S."/>
            <person name="Dutilh B.E."/>
        </authorList>
    </citation>
    <scope>NUCLEOTIDE SEQUENCE [LARGE SCALE GENOMIC DNA]</scope>
    <source>
        <strain evidence="1">OLB20</strain>
    </source>
</reference>
<protein>
    <submittedName>
        <fullName evidence="1">Uncharacterized protein</fullName>
    </submittedName>
</protein>
<accession>A0A136LZF7</accession>